<gene>
    <name evidence="2" type="primary">T6D9_80</name>
</gene>
<dbReference type="AlphaFoldDB" id="Q9M168"/>
<evidence type="ECO:0000313" key="2">
    <source>
        <dbReference type="EMBL" id="CAB75788.1"/>
    </source>
</evidence>
<reference evidence="2" key="3">
    <citation type="submission" date="2000-03" db="EMBL/GenBank/DDBJ databases">
        <authorList>
            <person name="EU Arabidopsis sequencing project"/>
        </authorList>
    </citation>
    <scope>NUCLEOTIDE SEQUENCE</scope>
</reference>
<dbReference type="PANTHER" id="PTHR12271:SF134">
    <property type="entry name" value="NUCLEOTIDYLTRANSFERASE FAMILY PROTEIN"/>
    <property type="match status" value="1"/>
</dbReference>
<name>Q9M168_ARATH</name>
<reference evidence="2" key="2">
    <citation type="submission" date="2000-02" db="EMBL/GenBank/DDBJ databases">
        <authorList>
            <person name="Jordan N."/>
            <person name="Bangert S."/>
            <person name="Wiedelmann R."/>
            <person name="Voss H."/>
            <person name="Unseld M."/>
            <person name="Mewes H.W."/>
            <person name="Rudd S."/>
            <person name="Lemcke K."/>
            <person name="Mayer K.F.X."/>
            <person name="Quetier F."/>
            <person name="Salanoubat M."/>
        </authorList>
    </citation>
    <scope>NUCLEOTIDE SEQUENCE</scope>
</reference>
<protein>
    <submittedName>
        <fullName evidence="2">Uncharacterized protein T6D9_80</fullName>
    </submittedName>
</protein>
<dbReference type="Pfam" id="PF22600">
    <property type="entry name" value="MTPAP-like_central"/>
    <property type="match status" value="1"/>
</dbReference>
<proteinExistence type="predicted"/>
<sequence>MGSRGNVAEDKNVSSKVIRKKVNNTVSIALKRYKIDSYILLDLDKVLNDVYCSFRPVSADYNTRKELVKNLNTMALDIYGKSEESSPVLEAYGSFVMDMYSSQSDLDVSINFGNGTSEIPREKKLEILKRFAKKLRSLQGEGQVKNVESIFSAKVPIVKFSDQGTGVECDLSVENKDGILNSQIVRIISQIDGRFQKLCLLVKHWAKAHEVNSALHRTLNSVSITLLVALHLQTQNPPILPPFSMLLKDGMDPPNVEKRAQKFLNWGQRNQESLGRLFATFFIKLQSVEFLWRQGLCVSVLNGLWISKKWKKVGVGSISVSYKKLYSVEDFTNISQNVARRVNGAGAKKIYSSINRTVEDIFEFLNDKVAGTDLRHRLFGKGSVVQIPPVAPLNGKTAGIHKVSGQQAVVQPSPPVPRLNGKIAGTHRKQKVFAQQAVVEPRPPVLPLNGNIAGTHFRHESFRQQAVLQPLPPLRPVNGSIGGTHFRDRLFDQQVLVEPRPLLPPFSGSIAETHFRHRSFPQEAVLDPRPSVQSRNVYSQQLHNNYRNGFSGPPEEHHTKRLCLGNRYRALEETGNWREEERYEDPRGKRNRYVGNFNGLEEFREIPRFGIHSNPLDDPYRQVPLNAGTNGHLVHHRHDGRYNGEEPMHVGQWQDYTRRVGSPPLQQTPPPYDRVSYEDFRPHLGRSFYH</sequence>
<dbReference type="SUPFAM" id="SSF81301">
    <property type="entry name" value="Nucleotidyltransferase"/>
    <property type="match status" value="1"/>
</dbReference>
<evidence type="ECO:0000259" key="1">
    <source>
        <dbReference type="Pfam" id="PF22600"/>
    </source>
</evidence>
<dbReference type="Gene3D" id="3.30.460.10">
    <property type="entry name" value="Beta Polymerase, domain 2"/>
    <property type="match status" value="1"/>
</dbReference>
<reference key="1">
    <citation type="journal article" date="2000" name="Nature">
        <title>Sequence and analysis of chromosome 3 of the plant Arabidopsis thaliana.</title>
        <authorList>
            <consortium name="European Union Chromosome 3 Arabidopsis Sequencing Consortium"/>
            <consortium name="Institute for Genomic Research"/>
            <consortium name="Kazusa DNA Research Institute"/>
            <person name="Salanoubat M."/>
            <person name="Lemcke K."/>
            <person name="Rieger M."/>
            <person name="Ansorge W."/>
            <person name="Unseld M."/>
            <person name="Fartmann B."/>
            <person name="Valle G."/>
            <person name="Blocker H."/>
            <person name="Perez-Alonso M."/>
            <person name="Obermaier B."/>
            <person name="Delseny M."/>
            <person name="Boutry M."/>
            <person name="Grivell L.A."/>
            <person name="Mache R."/>
            <person name="Puigdomenech P."/>
            <person name="De Simone V."/>
            <person name="Choisne N."/>
            <person name="Artiguenave F."/>
            <person name="Robert C."/>
            <person name="Brottier P."/>
            <person name="Wincker P."/>
            <person name="Cattolico L."/>
            <person name="Weissenbach J."/>
            <person name="Saurin W."/>
            <person name="Quetier F."/>
            <person name="Schafer M."/>
            <person name="Muller-Auer S."/>
            <person name="Gabel C."/>
            <person name="Fuchs M."/>
            <person name="Benes V."/>
            <person name="Wurmbach E."/>
            <person name="Drzonek H."/>
            <person name="Erfle H."/>
            <person name="Jordan N."/>
            <person name="Bangert S."/>
            <person name="Wiedelmann R."/>
            <person name="Kranz H."/>
            <person name="Voss H."/>
            <person name="Holland R."/>
            <person name="Brandt P."/>
            <person name="Nyakatura G."/>
            <person name="Vezzi A."/>
            <person name="D'Angelo M."/>
            <person name="Pallavicini A."/>
            <person name="Toppo S."/>
            <person name="Simionati B."/>
            <person name="Conrad A."/>
            <person name="Hornischer K."/>
            <person name="Kauer G."/>
            <person name="Lohnert T.H."/>
            <person name="Nordsiek G."/>
            <person name="Reichelt J."/>
            <person name="Scharfe M."/>
            <person name="Schon O."/>
            <person name="Bargues M."/>
            <person name="Terol J."/>
            <person name="Climent J."/>
            <person name="Navarro P."/>
            <person name="Collado C."/>
            <person name="Perez-Perez A."/>
            <person name="Ottenwalder B."/>
            <person name="Duchemin D."/>
            <person name="Cooke R."/>
            <person name="Laudie M."/>
            <person name="Berger-Llauro C."/>
            <person name="Purnelle B."/>
            <person name="Masuy D."/>
            <person name="de Haan M."/>
            <person name="Maarse A.C."/>
            <person name="Alcaraz J.P."/>
            <person name="Cottet A."/>
            <person name="Casacuberta E."/>
            <person name="Monfort A."/>
            <person name="Argiriou A."/>
            <person name="flores M."/>
            <person name="Liguori R."/>
            <person name="Vitale D."/>
            <person name="Mannhaupt G."/>
            <person name="Haase D."/>
            <person name="Schoof H."/>
            <person name="Rudd S."/>
            <person name="Zaccaria P."/>
            <person name="Mewes H.W."/>
            <person name="Mayer K.F."/>
            <person name="Kaul S."/>
            <person name="Town C.D."/>
            <person name="Koo H.L."/>
            <person name="Tallon L.J."/>
            <person name="Jenkins J."/>
            <person name="Rooney T."/>
            <person name="Rizzo M."/>
            <person name="Walts A."/>
            <person name="Utterback T."/>
            <person name="Fujii C.Y."/>
            <person name="Shea T.P."/>
            <person name="Creasy T.H."/>
            <person name="Haas B."/>
            <person name="Maiti R."/>
            <person name="Wu D."/>
            <person name="Peterson J."/>
            <person name="Van Aken S."/>
            <person name="Pai G."/>
            <person name="Militscher J."/>
            <person name="Sellers P."/>
            <person name="Gill J.E."/>
            <person name="Feldblyum T.V."/>
            <person name="Preuss D."/>
            <person name="Lin X."/>
            <person name="Nierman W.C."/>
            <person name="Salzberg S.L."/>
            <person name="White O."/>
            <person name="Venter J.C."/>
            <person name="Fraser C.M."/>
            <person name="Kaneko T."/>
            <person name="Nakamura Y."/>
            <person name="Sato S."/>
            <person name="Kato T."/>
            <person name="Asamizu E."/>
            <person name="Sasamoto S."/>
            <person name="Kimura T."/>
            <person name="Idesawa K."/>
            <person name="Kawashima K."/>
            <person name="Kishida Y."/>
            <person name="Kiyokawa C."/>
            <person name="Kohara M."/>
            <person name="Matsumoto M."/>
            <person name="Matsuno A."/>
            <person name="Muraki A."/>
            <person name="Nakayama S."/>
            <person name="Nakazaki N."/>
            <person name="Shinpo S."/>
            <person name="Takeuchi C."/>
            <person name="Wada T."/>
            <person name="Watanabe A."/>
            <person name="Yamada M."/>
            <person name="Yasuda M."/>
            <person name="Tabata S."/>
        </authorList>
    </citation>
    <scope>NUCLEOTIDE SEQUENCE [LARGE SCALE GENOMIC DNA]</scope>
    <source>
        <strain>cv. Columbia</strain>
    </source>
</reference>
<dbReference type="PIR" id="T47515">
    <property type="entry name" value="T47515"/>
</dbReference>
<dbReference type="SUPFAM" id="SSF81631">
    <property type="entry name" value="PAP/OAS1 substrate-binding domain"/>
    <property type="match status" value="1"/>
</dbReference>
<dbReference type="Gene3D" id="1.10.1410.10">
    <property type="match status" value="1"/>
</dbReference>
<dbReference type="InterPro" id="IPR054708">
    <property type="entry name" value="MTPAP-like_central"/>
</dbReference>
<dbReference type="PANTHER" id="PTHR12271">
    <property type="entry name" value="POLY A POLYMERASE CID PAP -RELATED"/>
    <property type="match status" value="1"/>
</dbReference>
<feature type="domain" description="Poly(A) RNA polymerase mitochondrial-like central palm" evidence="1">
    <location>
        <begin position="43"/>
        <end position="190"/>
    </location>
</feature>
<dbReference type="InterPro" id="IPR043519">
    <property type="entry name" value="NT_sf"/>
</dbReference>
<dbReference type="ExpressionAtlas" id="Q9M168">
    <property type="expression patterns" value="baseline and differential"/>
</dbReference>
<dbReference type="CDD" id="cd05402">
    <property type="entry name" value="NT_PAP_TUTase"/>
    <property type="match status" value="1"/>
</dbReference>
<accession>Q9M168</accession>
<organism evidence="2">
    <name type="scientific">Arabidopsis thaliana</name>
    <name type="common">Mouse-ear cress</name>
    <dbReference type="NCBI Taxonomy" id="3702"/>
    <lineage>
        <taxon>Eukaryota</taxon>
        <taxon>Viridiplantae</taxon>
        <taxon>Streptophyta</taxon>
        <taxon>Embryophyta</taxon>
        <taxon>Tracheophyta</taxon>
        <taxon>Spermatophyta</taxon>
        <taxon>Magnoliopsida</taxon>
        <taxon>eudicotyledons</taxon>
        <taxon>Gunneridae</taxon>
        <taxon>Pentapetalae</taxon>
        <taxon>rosids</taxon>
        <taxon>malvids</taxon>
        <taxon>Brassicales</taxon>
        <taxon>Brassicaceae</taxon>
        <taxon>Camelineae</taxon>
        <taxon>Arabidopsis</taxon>
    </lineage>
</organism>
<dbReference type="EMBL" id="AL157735">
    <property type="protein sequence ID" value="CAB75788.1"/>
    <property type="molecule type" value="Genomic_DNA"/>
</dbReference>